<protein>
    <submittedName>
        <fullName evidence="2">Uncharacterized protein</fullName>
    </submittedName>
</protein>
<feature type="compositionally biased region" description="Basic and acidic residues" evidence="1">
    <location>
        <begin position="1"/>
        <end position="14"/>
    </location>
</feature>
<feature type="compositionally biased region" description="Pro residues" evidence="1">
    <location>
        <begin position="609"/>
        <end position="630"/>
    </location>
</feature>
<evidence type="ECO:0000256" key="1">
    <source>
        <dbReference type="SAM" id="MobiDB-lite"/>
    </source>
</evidence>
<dbReference type="GeneID" id="100891087"/>
<keyword evidence="3" id="KW-1185">Reference proteome</keyword>
<sequence>MCKEKSSTGERNDGKPCQGPDVLPYEHPGNRPVDTHQEYVYAHADLLDASTDHILVPVPSFESLPTSNADLDDSKSPSVPWANLHSKGRVRSGPKPRGGCMKQKTFKPITNVRVSFCGSTLEKNNGLQKEQKRALKEKQIPCTDDGTNDRAQDVNVGDMSKNFSGKHHNYHGYHLVGTPITTEGAASKTVDCVKTAESGKDKMKEVRLCVAHREFLQDGQRSSGGRPAATPYSTPRTRDTDNELVLTTKLYPPTLESDEHTTQSDDASTPMPSKAIAGRFNSTSKKKKKEPCRVYSASTTSSITVPSPRSLLHPSIASIHCKKENTPIVSNFAILRCSDNKGGTFAKLLKNGVPVKRNGQNKKKGEKERKNAVCKSPESPVCRRTTVELTDREVRGQKFKMYDEMPQRALQKRPIRRSPEHSSRQSANIQNRGYRSARVNAPNFQADDAPSKFIQKFGANRLSQNNKDGHQHCRMPTYGYAKNNFLGHPPSHSRIQSADTASRKTSPLRRVVDISEQAMNSLVNEAIREKKTNQHVSGGDIVKSLQRHFSDLRKSQKRSPGYEMYTRFIPVQTSEKTGNEIGMLRPSSSPVPRLNVPKEPVFNIKETLPVPPHPYLTPPPPSSASAPPPVDKAESPRGAGRAVMATGITKRNAVSATDASGATLGQVEEWDATYRLERKVSATVKGAAYVRNMRNDQRTRAWVADLASDFAPNNVSEQ</sequence>
<feature type="compositionally biased region" description="Polar residues" evidence="1">
    <location>
        <begin position="424"/>
        <end position="433"/>
    </location>
</feature>
<feature type="region of interest" description="Disordered" evidence="1">
    <location>
        <begin position="218"/>
        <end position="293"/>
    </location>
</feature>
<dbReference type="AlphaFoldDB" id="A0A7M7NNH6"/>
<dbReference type="Proteomes" id="UP000007110">
    <property type="component" value="Unassembled WGS sequence"/>
</dbReference>
<dbReference type="InParanoid" id="A0A7M7NNH6"/>
<feature type="region of interest" description="Disordered" evidence="1">
    <location>
        <begin position="355"/>
        <end position="377"/>
    </location>
</feature>
<name>A0A7M7NNH6_STRPU</name>
<dbReference type="KEGG" id="spu:100891087"/>
<accession>A0A7M7NNH6</accession>
<reference evidence="3" key="1">
    <citation type="submission" date="2015-02" db="EMBL/GenBank/DDBJ databases">
        <title>Genome sequencing for Strongylocentrotus purpuratus.</title>
        <authorList>
            <person name="Murali S."/>
            <person name="Liu Y."/>
            <person name="Vee V."/>
            <person name="English A."/>
            <person name="Wang M."/>
            <person name="Skinner E."/>
            <person name="Han Y."/>
            <person name="Muzny D.M."/>
            <person name="Worley K.C."/>
            <person name="Gibbs R.A."/>
        </authorList>
    </citation>
    <scope>NUCLEOTIDE SEQUENCE</scope>
</reference>
<reference evidence="2" key="2">
    <citation type="submission" date="2021-01" db="UniProtKB">
        <authorList>
            <consortium name="EnsemblMetazoa"/>
        </authorList>
    </citation>
    <scope>IDENTIFICATION</scope>
</reference>
<evidence type="ECO:0000313" key="2">
    <source>
        <dbReference type="EnsemblMetazoa" id="XP_030839126"/>
    </source>
</evidence>
<feature type="region of interest" description="Disordered" evidence="1">
    <location>
        <begin position="1"/>
        <end position="35"/>
    </location>
</feature>
<feature type="region of interest" description="Disordered" evidence="1">
    <location>
        <begin position="407"/>
        <end position="433"/>
    </location>
</feature>
<evidence type="ECO:0000313" key="3">
    <source>
        <dbReference type="Proteomes" id="UP000007110"/>
    </source>
</evidence>
<dbReference type="EnsemblMetazoa" id="XM_030983266">
    <property type="protein sequence ID" value="XP_030839126"/>
    <property type="gene ID" value="LOC100891087"/>
</dbReference>
<dbReference type="RefSeq" id="XP_030839126.1">
    <property type="nucleotide sequence ID" value="XM_030983266.1"/>
</dbReference>
<proteinExistence type="predicted"/>
<organism evidence="2 3">
    <name type="scientific">Strongylocentrotus purpuratus</name>
    <name type="common">Purple sea urchin</name>
    <dbReference type="NCBI Taxonomy" id="7668"/>
    <lineage>
        <taxon>Eukaryota</taxon>
        <taxon>Metazoa</taxon>
        <taxon>Echinodermata</taxon>
        <taxon>Eleutherozoa</taxon>
        <taxon>Echinozoa</taxon>
        <taxon>Echinoidea</taxon>
        <taxon>Euechinoidea</taxon>
        <taxon>Echinacea</taxon>
        <taxon>Camarodonta</taxon>
        <taxon>Echinidea</taxon>
        <taxon>Strongylocentrotidae</taxon>
        <taxon>Strongylocentrotus</taxon>
    </lineage>
</organism>
<feature type="region of interest" description="Disordered" evidence="1">
    <location>
        <begin position="67"/>
        <end position="101"/>
    </location>
</feature>
<feature type="region of interest" description="Disordered" evidence="1">
    <location>
        <begin position="607"/>
        <end position="639"/>
    </location>
</feature>